<dbReference type="CDD" id="cd18295">
    <property type="entry name" value="BTB1_POZ_ABTB1_BPOZ1"/>
    <property type="match status" value="1"/>
</dbReference>
<dbReference type="Pfam" id="PF12796">
    <property type="entry name" value="Ank_2"/>
    <property type="match status" value="1"/>
</dbReference>
<dbReference type="InterPro" id="IPR044515">
    <property type="entry name" value="ABTB1"/>
</dbReference>
<keyword evidence="5" id="KW-1185">Reference proteome</keyword>
<dbReference type="InterPro" id="IPR011333">
    <property type="entry name" value="SKP1/BTB/POZ_sf"/>
</dbReference>
<dbReference type="PROSITE" id="PS50097">
    <property type="entry name" value="BTB"/>
    <property type="match status" value="1"/>
</dbReference>
<dbReference type="GO" id="GO:0005737">
    <property type="term" value="C:cytoplasm"/>
    <property type="evidence" value="ECO:0007669"/>
    <property type="project" value="TreeGrafter"/>
</dbReference>
<dbReference type="PROSITE" id="PS50088">
    <property type="entry name" value="ANK_REPEAT"/>
    <property type="match status" value="1"/>
</dbReference>
<dbReference type="SUPFAM" id="SSF54695">
    <property type="entry name" value="POZ domain"/>
    <property type="match status" value="1"/>
</dbReference>
<evidence type="ECO:0000313" key="5">
    <source>
        <dbReference type="Proteomes" id="UP000515202"/>
    </source>
</evidence>
<reference evidence="6" key="1">
    <citation type="submission" date="2025-08" db="UniProtKB">
        <authorList>
            <consortium name="RefSeq"/>
        </authorList>
    </citation>
    <scope>IDENTIFICATION</scope>
    <source>
        <tissue evidence="6">Kidney</tissue>
    </source>
</reference>
<accession>A0A6P6BNM6</accession>
<gene>
    <name evidence="6" type="primary">ABTB1</name>
</gene>
<dbReference type="FunFam" id="3.30.710.10:FF:000063">
    <property type="entry name" value="Ankyrin repeat and BTB/POZ domain-containing protein 1"/>
    <property type="match status" value="1"/>
</dbReference>
<sequence length="417" mass="47279">MDTSDLFSSCRKGDVGRVRYLLEQRDVDVNVWDKWDSTPLYYACLCGHEELVLYLLANGAHCEANTFQGERCFYGAASDTIRRALRDYKQVTASCRRRDYYDFLQRLLDQGIHSDVVFVVHGKSFQAHRCILGARSTYFANMLDTKWKGKSIVVLRHPLINPVAFGALLQYLYTGCLDISVEHISDCERLAKQCQLLDLLNDLEAKCKEVSEFGAFRLWGPGLWAGIHRANLAPSSCTLSSAVASKPGTYMKVLSIRPPPEDPRLREDLALLAHCALPPELQLSPEVAYDVLSMADMYLLPGLKRLCGRSLAQLLDEDSVVGVWRVAKLFRLARLEDQCTEYMAKVIEKLVEREDFEEAVREEAATVAARQEQDSIPLVDDIRFHITSRVQTYSNIEEMQQQLRVLEDLLVSIGLDC</sequence>
<dbReference type="Gene3D" id="3.30.710.10">
    <property type="entry name" value="Potassium Channel Kv1.1, Chain A"/>
    <property type="match status" value="2"/>
</dbReference>
<evidence type="ECO:0000259" key="4">
    <source>
        <dbReference type="PROSITE" id="PS50097"/>
    </source>
</evidence>
<dbReference type="SMART" id="SM00225">
    <property type="entry name" value="BTB"/>
    <property type="match status" value="1"/>
</dbReference>
<dbReference type="FunFam" id="1.25.40.20:FF:000115">
    <property type="entry name" value="Ankyrin repeat and BTB/POZ domain-containing protein 1"/>
    <property type="match status" value="1"/>
</dbReference>
<dbReference type="InterPro" id="IPR002110">
    <property type="entry name" value="Ankyrin_rpt"/>
</dbReference>
<dbReference type="Gene3D" id="1.25.40.20">
    <property type="entry name" value="Ankyrin repeat-containing domain"/>
    <property type="match status" value="1"/>
</dbReference>
<dbReference type="InterPro" id="IPR036770">
    <property type="entry name" value="Ankyrin_rpt-contain_sf"/>
</dbReference>
<evidence type="ECO:0000256" key="1">
    <source>
        <dbReference type="ARBA" id="ARBA00022737"/>
    </source>
</evidence>
<dbReference type="GeneID" id="105302821"/>
<organism evidence="5 6">
    <name type="scientific">Pteropus vampyrus</name>
    <name type="common">Large flying fox</name>
    <dbReference type="NCBI Taxonomy" id="132908"/>
    <lineage>
        <taxon>Eukaryota</taxon>
        <taxon>Metazoa</taxon>
        <taxon>Chordata</taxon>
        <taxon>Craniata</taxon>
        <taxon>Vertebrata</taxon>
        <taxon>Euteleostomi</taxon>
        <taxon>Mammalia</taxon>
        <taxon>Eutheria</taxon>
        <taxon>Laurasiatheria</taxon>
        <taxon>Chiroptera</taxon>
        <taxon>Yinpterochiroptera</taxon>
        <taxon>Pteropodoidea</taxon>
        <taxon>Pteropodidae</taxon>
        <taxon>Pteropodinae</taxon>
        <taxon>Pteropus</taxon>
    </lineage>
</organism>
<dbReference type="GO" id="GO:0000151">
    <property type="term" value="C:ubiquitin ligase complex"/>
    <property type="evidence" value="ECO:0007669"/>
    <property type="project" value="TreeGrafter"/>
</dbReference>
<dbReference type="AlphaFoldDB" id="A0A6P6BNM6"/>
<protein>
    <submittedName>
        <fullName evidence="6">Ankyrin repeat and BTB/POZ domain-containing protein 1 isoform X3</fullName>
    </submittedName>
</protein>
<dbReference type="Proteomes" id="UP000515202">
    <property type="component" value="Unplaced"/>
</dbReference>
<dbReference type="RefSeq" id="XP_023376696.1">
    <property type="nucleotide sequence ID" value="XM_023520928.1"/>
</dbReference>
<dbReference type="Pfam" id="PF00651">
    <property type="entry name" value="BTB"/>
    <property type="match status" value="1"/>
</dbReference>
<feature type="domain" description="BTB" evidence="4">
    <location>
        <begin position="114"/>
        <end position="181"/>
    </location>
</feature>
<name>A0A6P6BNM6_PTEVA</name>
<evidence type="ECO:0000256" key="2">
    <source>
        <dbReference type="ARBA" id="ARBA00023043"/>
    </source>
</evidence>
<dbReference type="PANTHER" id="PTHR46231:SF1">
    <property type="entry name" value="ANKYRIN REPEAT AND BTB_POZ DOMAIN-CONTAINING PROTEIN 1"/>
    <property type="match status" value="1"/>
</dbReference>
<dbReference type="SUPFAM" id="SSF48403">
    <property type="entry name" value="Ankyrin repeat"/>
    <property type="match status" value="1"/>
</dbReference>
<dbReference type="CTD" id="80325"/>
<keyword evidence="1" id="KW-0677">Repeat</keyword>
<dbReference type="InterPro" id="IPR000210">
    <property type="entry name" value="BTB/POZ_dom"/>
</dbReference>
<evidence type="ECO:0000256" key="3">
    <source>
        <dbReference type="PROSITE-ProRule" id="PRU00023"/>
    </source>
</evidence>
<proteinExistence type="predicted"/>
<dbReference type="SMART" id="SM00248">
    <property type="entry name" value="ANK"/>
    <property type="match status" value="2"/>
</dbReference>
<dbReference type="PANTHER" id="PTHR46231">
    <property type="entry name" value="ANKYRIN REPEAT AND BTB/POZ DOMAIN-CONTAINING PROTEIN 1"/>
    <property type="match status" value="1"/>
</dbReference>
<keyword evidence="2 3" id="KW-0040">ANK repeat</keyword>
<feature type="repeat" description="ANK" evidence="3">
    <location>
        <begin position="35"/>
        <end position="67"/>
    </location>
</feature>
<evidence type="ECO:0000313" key="6">
    <source>
        <dbReference type="RefSeq" id="XP_023376696.1"/>
    </source>
</evidence>
<dbReference type="CDD" id="cd18497">
    <property type="entry name" value="BACK_ABTB1_BPOZ"/>
    <property type="match status" value="1"/>
</dbReference>